<dbReference type="InterPro" id="IPR000253">
    <property type="entry name" value="FHA_dom"/>
</dbReference>
<dbReference type="CDD" id="cd22700">
    <property type="entry name" value="FHA_FHAD1"/>
    <property type="match status" value="1"/>
</dbReference>
<feature type="region of interest" description="Disordered" evidence="2">
    <location>
        <begin position="127"/>
        <end position="212"/>
    </location>
</feature>
<dbReference type="InterPro" id="IPR052642">
    <property type="entry name" value="CC-FHA_domain"/>
</dbReference>
<dbReference type="OrthoDB" id="687730at2759"/>
<dbReference type="Pfam" id="PF00498">
    <property type="entry name" value="FHA"/>
    <property type="match status" value="1"/>
</dbReference>
<sequence length="1360" mass="156227">MSKMKGFLKSVEGMFQLAPKVTTVGREGCDLMIQSPNVDQQHAVVEYSDQEDCFVLQDLNSTQGTFVNDCRVQNAAVRLAPGDIIRFGFQGLPYELDVESPQQLSYRPVQQITYTQPLTVIEDQTSSFTQRSPLPHLSSTQNTVDSSPWGTQTVPLPRPPTAIRARPISAGSRKSNLEKTGSPHGSPPVQHRSISGGGWIGRPGGARSQGNSPTNEILLLQEKEQKILSLGDEVNRLRLFEGESNRKDQIIAQFREEIADLQNKLRQSQTKTGYASDQDVTQKLLQLENEVLSKRLEVSTLQDELRCIKNNKKEKGSNEQINTSIVEASHLKSQLDMVTKDKNITSGLVTTMQRDMSNKDLTINRLTKDMDMLKKSLREKDIQISAWSTKFARLKENKQVDEEKDAREKELISLRNRFKLTENKVQEQKELIGGMTKEMEKLKIQMYDDKEIIKKVSLELDQTKSKYLDMQRAERVVRVDLEQASKKSERFRNRVIQVTYSTPGIRAPDDEISDSDLLDQLKKTIDERTEFSRQIMDLKETLKLEKSSKKEVNEGIKKLKQHLTSINTRLGQKGRLAGKLKSEVSLLNSVRIDESLQWIKESLLKILEGEIEWQKKIEDALQECGVNTKISDDEPGKHILALFSKWESSLKEKDSLNNHMKHLESQHKEEMKLRLENVQKDMENKLTDAVEKAKLEGEEKMNKAIDEIRLVEQEKRENALQQEKIKYEELQGNLDELRKVMVEMEDENKEQLAEAAKSIEELEEHKKLYADMKEQLEKTISEQAEEISNLQGNSDSLSKSHSSEMLGYKEQIKQHSVTICAMEERLNKVMKKNKEYQAEITGLRKSMQELKNKPAPKPVPPPKPKVIVQTPGPEVLAMEQVILALRKENADFKKQLVEQQDMVLSLRRDLSGASARLSDMTGELSEAQKEELERNKVKMREQHDELNDVRQQMVKLSQIIDKQAAEIKEMTDEMNRQKLGIQKYKNSMNDKETQIKTLEARLKAEMEEKSTQFDHKEKEGRITQEMTSLGAQCRGERHDQVIARQREALAELRSRIKNLETTRPAVPNHDQALQQVILLKKELAEMRTAQALAEQQKAILGSEASSTLDREVNRVRGLTTTGSADAEVERSAHRETLDSLEASESSYLTLLRAVASCLEMEEISGLRTMAHLHRDERERLNNERERATELVASRIKVLQERIQRKDELLHNYERDLAKLRQLEELASKKHGQVEGLENDVRGRTEEAQYLRESLNRTRDRLEQEKRLNSAIKQRKTFHLEQEKVHQQSYAKHHCPPEDIFGKKAAKKKVMNDKMKRKSYEIGVLKDALTDKDNHLKTTSSRLHKLETSLGLQNDRIEIME</sequence>
<dbReference type="PANTHER" id="PTHR18853">
    <property type="entry name" value="FORKHEAD-ASSOCIATED DOMAIN-CONTAINING PROTEIN 1-RELATED"/>
    <property type="match status" value="1"/>
</dbReference>
<feature type="coiled-coil region" evidence="1">
    <location>
        <begin position="653"/>
        <end position="793"/>
    </location>
</feature>
<feature type="compositionally biased region" description="Polar residues" evidence="2">
    <location>
        <begin position="127"/>
        <end position="154"/>
    </location>
</feature>
<dbReference type="EMBL" id="CAIIXF020000001">
    <property type="protein sequence ID" value="CAH1772597.1"/>
    <property type="molecule type" value="Genomic_DNA"/>
</dbReference>
<name>A0A8J1Y9E1_OWEFU</name>
<feature type="coiled-coil region" evidence="1">
    <location>
        <begin position="244"/>
        <end position="304"/>
    </location>
</feature>
<comment type="caution">
    <text evidence="3">The sequence shown here is derived from an EMBL/GenBank/DDBJ whole genome shotgun (WGS) entry which is preliminary data.</text>
</comment>
<gene>
    <name evidence="3" type="ORF">OFUS_LOCUS333</name>
</gene>
<feature type="compositionally biased region" description="Gly residues" evidence="2">
    <location>
        <begin position="195"/>
        <end position="204"/>
    </location>
</feature>
<evidence type="ECO:0000256" key="2">
    <source>
        <dbReference type="SAM" id="MobiDB-lite"/>
    </source>
</evidence>
<feature type="coiled-coil region" evidence="1">
    <location>
        <begin position="363"/>
        <end position="445"/>
    </location>
</feature>
<keyword evidence="4" id="KW-1185">Reference proteome</keyword>
<feature type="coiled-coil region" evidence="1">
    <location>
        <begin position="826"/>
        <end position="853"/>
    </location>
</feature>
<evidence type="ECO:0000313" key="3">
    <source>
        <dbReference type="EMBL" id="CAH1772597.1"/>
    </source>
</evidence>
<keyword evidence="1" id="KW-0175">Coiled coil</keyword>
<feature type="compositionally biased region" description="Low complexity" evidence="2">
    <location>
        <begin position="161"/>
        <end position="170"/>
    </location>
</feature>
<protein>
    <submittedName>
        <fullName evidence="3">Uncharacterized protein</fullName>
    </submittedName>
</protein>
<organism evidence="3 4">
    <name type="scientific">Owenia fusiformis</name>
    <name type="common">Polychaete worm</name>
    <dbReference type="NCBI Taxonomy" id="6347"/>
    <lineage>
        <taxon>Eukaryota</taxon>
        <taxon>Metazoa</taxon>
        <taxon>Spiralia</taxon>
        <taxon>Lophotrochozoa</taxon>
        <taxon>Annelida</taxon>
        <taxon>Polychaeta</taxon>
        <taxon>Sedentaria</taxon>
        <taxon>Canalipalpata</taxon>
        <taxon>Sabellida</taxon>
        <taxon>Oweniida</taxon>
        <taxon>Oweniidae</taxon>
        <taxon>Owenia</taxon>
    </lineage>
</organism>
<evidence type="ECO:0000256" key="1">
    <source>
        <dbReference type="SAM" id="Coils"/>
    </source>
</evidence>
<dbReference type="SMART" id="SM00240">
    <property type="entry name" value="FHA"/>
    <property type="match status" value="1"/>
</dbReference>
<feature type="coiled-coil region" evidence="1">
    <location>
        <begin position="882"/>
        <end position="1062"/>
    </location>
</feature>
<dbReference type="Gene3D" id="2.60.200.20">
    <property type="match status" value="1"/>
</dbReference>
<proteinExistence type="predicted"/>
<feature type="coiled-coil region" evidence="1">
    <location>
        <begin position="1170"/>
        <end position="1274"/>
    </location>
</feature>
<reference evidence="3" key="1">
    <citation type="submission" date="2022-03" db="EMBL/GenBank/DDBJ databases">
        <authorList>
            <person name="Martin C."/>
        </authorList>
    </citation>
    <scope>NUCLEOTIDE SEQUENCE</scope>
</reference>
<dbReference type="PANTHER" id="PTHR18853:SF10">
    <property type="entry name" value="FHA DOMAIN-CONTAINING PROTEIN"/>
    <property type="match status" value="1"/>
</dbReference>
<dbReference type="PROSITE" id="PS50006">
    <property type="entry name" value="FHA_DOMAIN"/>
    <property type="match status" value="1"/>
</dbReference>
<evidence type="ECO:0000313" key="4">
    <source>
        <dbReference type="Proteomes" id="UP000749559"/>
    </source>
</evidence>
<dbReference type="Proteomes" id="UP000749559">
    <property type="component" value="Unassembled WGS sequence"/>
</dbReference>
<dbReference type="InterPro" id="IPR008984">
    <property type="entry name" value="SMAD_FHA_dom_sf"/>
</dbReference>
<dbReference type="SUPFAM" id="SSF49879">
    <property type="entry name" value="SMAD/FHA domain"/>
    <property type="match status" value="1"/>
</dbReference>
<accession>A0A8J1Y9E1</accession>